<dbReference type="InterPro" id="IPR029063">
    <property type="entry name" value="SAM-dependent_MTases_sf"/>
</dbReference>
<proteinExistence type="predicted"/>
<dbReference type="Proteomes" id="UP001629113">
    <property type="component" value="Unassembled WGS sequence"/>
</dbReference>
<dbReference type="PANTHER" id="PTHR14614:SF156">
    <property type="entry name" value="PROTEIN-LYSINE N-METHYLTRANSFERASE EFM2"/>
    <property type="match status" value="1"/>
</dbReference>
<dbReference type="CDD" id="cd02440">
    <property type="entry name" value="AdoMet_MTases"/>
    <property type="match status" value="1"/>
</dbReference>
<dbReference type="Gene3D" id="3.40.50.150">
    <property type="entry name" value="Vaccinia Virus protein VP39"/>
    <property type="match status" value="1"/>
</dbReference>
<reference evidence="1 2" key="1">
    <citation type="submission" date="2024-06" db="EMBL/GenBank/DDBJ databases">
        <title>Complete genome of Phlyctema vagabunda strain 19-DSS-EL-015.</title>
        <authorList>
            <person name="Fiorenzani C."/>
        </authorList>
    </citation>
    <scope>NUCLEOTIDE SEQUENCE [LARGE SCALE GENOMIC DNA]</scope>
    <source>
        <strain evidence="1 2">19-DSS-EL-015</strain>
    </source>
</reference>
<name>A0ABR4PP05_9HELO</name>
<dbReference type="EMBL" id="JBFCZG010000003">
    <property type="protein sequence ID" value="KAL3425068.1"/>
    <property type="molecule type" value="Genomic_DNA"/>
</dbReference>
<dbReference type="PANTHER" id="PTHR14614">
    <property type="entry name" value="HEPATOCELLULAR CARCINOMA-ASSOCIATED ANTIGEN"/>
    <property type="match status" value="1"/>
</dbReference>
<protein>
    <submittedName>
        <fullName evidence="1">Uncharacterized protein</fullName>
    </submittedName>
</protein>
<evidence type="ECO:0000313" key="2">
    <source>
        <dbReference type="Proteomes" id="UP001629113"/>
    </source>
</evidence>
<dbReference type="Pfam" id="PF10294">
    <property type="entry name" value="Methyltransf_16"/>
    <property type="match status" value="1"/>
</dbReference>
<comment type="caution">
    <text evidence="1">The sequence shown here is derived from an EMBL/GenBank/DDBJ whole genome shotgun (WGS) entry which is preliminary data.</text>
</comment>
<sequence>MMGSNEPLNVLDLPKIYQKPTYEDLKSVLEKLKVAPPTWTGKPSQPLVVGDSKAISGYLSLIISNGLNWFSNDGVNEDLAMERREEIWDDASRRIAERCGRSAMPEMTRDWQIPYEGHPDLSLTIREPPLTGDNLGFKTWGTAFTMSKELAPLKTQYLSHLFHDSQLPRVLELGSGTGLVGLAASAIWRCHVLLSDLPEICSNLARNIDENIEEIRTRGGDASCQALDWTLAPSNDSRYDFSLPELGENSSEIGFQSSQMHQVVIAADSLYDTQHPALVADMIANYQAPGKESRALVAVPLRDEHTQRLATHLRELLEQGGRFHVLAEGEWICFDDWESADQKDGDGVRCWWAVFGR</sequence>
<dbReference type="InterPro" id="IPR019410">
    <property type="entry name" value="Methyltransf_16"/>
</dbReference>
<accession>A0ABR4PP05</accession>
<evidence type="ECO:0000313" key="1">
    <source>
        <dbReference type="EMBL" id="KAL3425068.1"/>
    </source>
</evidence>
<keyword evidence="2" id="KW-1185">Reference proteome</keyword>
<dbReference type="SUPFAM" id="SSF53335">
    <property type="entry name" value="S-adenosyl-L-methionine-dependent methyltransferases"/>
    <property type="match status" value="1"/>
</dbReference>
<organism evidence="1 2">
    <name type="scientific">Phlyctema vagabunda</name>
    <dbReference type="NCBI Taxonomy" id="108571"/>
    <lineage>
        <taxon>Eukaryota</taxon>
        <taxon>Fungi</taxon>
        <taxon>Dikarya</taxon>
        <taxon>Ascomycota</taxon>
        <taxon>Pezizomycotina</taxon>
        <taxon>Leotiomycetes</taxon>
        <taxon>Helotiales</taxon>
        <taxon>Dermateaceae</taxon>
        <taxon>Phlyctema</taxon>
    </lineage>
</organism>
<gene>
    <name evidence="1" type="ORF">PVAG01_04349</name>
</gene>